<evidence type="ECO:0000256" key="2">
    <source>
        <dbReference type="SAM" id="Phobius"/>
    </source>
</evidence>
<dbReference type="EMBL" id="JAIFRP010004408">
    <property type="protein sequence ID" value="KAK2576069.1"/>
    <property type="molecule type" value="Genomic_DNA"/>
</dbReference>
<keyword evidence="2" id="KW-1133">Transmembrane helix</keyword>
<feature type="compositionally biased region" description="Low complexity" evidence="1">
    <location>
        <begin position="97"/>
        <end position="111"/>
    </location>
</feature>
<reference evidence="3" key="2">
    <citation type="journal article" date="2023" name="Commun. Biol.">
        <title>Intrasexual cuticular hydrocarbon dimorphism in a wasp sheds light on hydrocarbon biosynthesis genes in Hymenoptera.</title>
        <authorList>
            <person name="Moris V.C."/>
            <person name="Podsiadlowski L."/>
            <person name="Martin S."/>
            <person name="Oeyen J.P."/>
            <person name="Donath A."/>
            <person name="Petersen M."/>
            <person name="Wilbrandt J."/>
            <person name="Misof B."/>
            <person name="Liedtke D."/>
            <person name="Thamm M."/>
            <person name="Scheiner R."/>
            <person name="Schmitt T."/>
            <person name="Niehuis O."/>
        </authorList>
    </citation>
    <scope>NUCLEOTIDE SEQUENCE</scope>
    <source>
        <strain evidence="3">GBR_01_08_01A</strain>
    </source>
</reference>
<proteinExistence type="predicted"/>
<dbReference type="Proteomes" id="UP001258017">
    <property type="component" value="Unassembled WGS sequence"/>
</dbReference>
<dbReference type="AlphaFoldDB" id="A0AAD9RAI1"/>
<keyword evidence="2" id="KW-0812">Transmembrane</keyword>
<reference evidence="3" key="1">
    <citation type="submission" date="2021-08" db="EMBL/GenBank/DDBJ databases">
        <authorList>
            <person name="Misof B."/>
            <person name="Oliver O."/>
            <person name="Podsiadlowski L."/>
            <person name="Donath A."/>
            <person name="Peters R."/>
            <person name="Mayer C."/>
            <person name="Rust J."/>
            <person name="Gunkel S."/>
            <person name="Lesny P."/>
            <person name="Martin S."/>
            <person name="Oeyen J.P."/>
            <person name="Petersen M."/>
            <person name="Panagiotis P."/>
            <person name="Wilbrandt J."/>
            <person name="Tanja T."/>
        </authorList>
    </citation>
    <scope>NUCLEOTIDE SEQUENCE</scope>
    <source>
        <strain evidence="3">GBR_01_08_01A</strain>
        <tissue evidence="3">Thorax + abdomen</tissue>
    </source>
</reference>
<feature type="transmembrane region" description="Helical" evidence="2">
    <location>
        <begin position="49"/>
        <end position="68"/>
    </location>
</feature>
<evidence type="ECO:0000256" key="1">
    <source>
        <dbReference type="SAM" id="MobiDB-lite"/>
    </source>
</evidence>
<evidence type="ECO:0000313" key="3">
    <source>
        <dbReference type="EMBL" id="KAK2576069.1"/>
    </source>
</evidence>
<feature type="region of interest" description="Disordered" evidence="1">
    <location>
        <begin position="97"/>
        <end position="128"/>
    </location>
</feature>
<organism evidence="3 4">
    <name type="scientific">Odynerus spinipes</name>
    <dbReference type="NCBI Taxonomy" id="1348599"/>
    <lineage>
        <taxon>Eukaryota</taxon>
        <taxon>Metazoa</taxon>
        <taxon>Ecdysozoa</taxon>
        <taxon>Arthropoda</taxon>
        <taxon>Hexapoda</taxon>
        <taxon>Insecta</taxon>
        <taxon>Pterygota</taxon>
        <taxon>Neoptera</taxon>
        <taxon>Endopterygota</taxon>
        <taxon>Hymenoptera</taxon>
        <taxon>Apocrita</taxon>
        <taxon>Aculeata</taxon>
        <taxon>Vespoidea</taxon>
        <taxon>Vespidae</taxon>
        <taxon>Eumeninae</taxon>
        <taxon>Odynerus</taxon>
    </lineage>
</organism>
<gene>
    <name evidence="3" type="ORF">KPH14_007406</name>
</gene>
<keyword evidence="2" id="KW-0472">Membrane</keyword>
<accession>A0AAD9RAI1</accession>
<sequence>MEWFSSKTGCIYEPSYDEGSQSKGCCVPPGKTLPPCAPIISVATRTKCVAVRLVLTLFLLILMLASIYRASAWNVPRFSLLGRPQIVSANICLDVTSNPSGNPSGNPSSKSPTEDVTDEAPANLETTD</sequence>
<evidence type="ECO:0000313" key="4">
    <source>
        <dbReference type="Proteomes" id="UP001258017"/>
    </source>
</evidence>
<keyword evidence="4" id="KW-1185">Reference proteome</keyword>
<comment type="caution">
    <text evidence="3">The sequence shown here is derived from an EMBL/GenBank/DDBJ whole genome shotgun (WGS) entry which is preliminary data.</text>
</comment>
<protein>
    <submittedName>
        <fullName evidence="3">Uncharacterized protein</fullName>
    </submittedName>
</protein>
<name>A0AAD9RAI1_9HYME</name>